<evidence type="ECO:0000256" key="6">
    <source>
        <dbReference type="ARBA" id="ARBA00023004"/>
    </source>
</evidence>
<feature type="signal peptide" evidence="10">
    <location>
        <begin position="1"/>
        <end position="24"/>
    </location>
</feature>
<dbReference type="PROSITE" id="PS00086">
    <property type="entry name" value="CYTOCHROME_P450"/>
    <property type="match status" value="1"/>
</dbReference>
<evidence type="ECO:0000256" key="1">
    <source>
        <dbReference type="ARBA" id="ARBA00001971"/>
    </source>
</evidence>
<dbReference type="EMBL" id="JAYKXN010000003">
    <property type="protein sequence ID" value="KAK7299983.1"/>
    <property type="molecule type" value="Genomic_DNA"/>
</dbReference>
<proteinExistence type="inferred from homology"/>
<dbReference type="GO" id="GO:0004497">
    <property type="term" value="F:monooxygenase activity"/>
    <property type="evidence" value="ECO:0007669"/>
    <property type="project" value="UniProtKB-KW"/>
</dbReference>
<feature type="binding site" description="axial binding residue" evidence="8">
    <location>
        <position position="437"/>
    </location>
    <ligand>
        <name>heme</name>
        <dbReference type="ChEBI" id="CHEBI:30413"/>
    </ligand>
    <ligandPart>
        <name>Fe</name>
        <dbReference type="ChEBI" id="CHEBI:18248"/>
    </ligandPart>
</feature>
<evidence type="ECO:0000256" key="2">
    <source>
        <dbReference type="ARBA" id="ARBA00010617"/>
    </source>
</evidence>
<dbReference type="Proteomes" id="UP001359559">
    <property type="component" value="Unassembled WGS sequence"/>
</dbReference>
<keyword evidence="7 9" id="KW-0503">Monooxygenase</keyword>
<dbReference type="InterPro" id="IPR001128">
    <property type="entry name" value="Cyt_P450"/>
</dbReference>
<organism evidence="11 12">
    <name type="scientific">Clitoria ternatea</name>
    <name type="common">Butterfly pea</name>
    <dbReference type="NCBI Taxonomy" id="43366"/>
    <lineage>
        <taxon>Eukaryota</taxon>
        <taxon>Viridiplantae</taxon>
        <taxon>Streptophyta</taxon>
        <taxon>Embryophyta</taxon>
        <taxon>Tracheophyta</taxon>
        <taxon>Spermatophyta</taxon>
        <taxon>Magnoliopsida</taxon>
        <taxon>eudicotyledons</taxon>
        <taxon>Gunneridae</taxon>
        <taxon>Pentapetalae</taxon>
        <taxon>rosids</taxon>
        <taxon>fabids</taxon>
        <taxon>Fabales</taxon>
        <taxon>Fabaceae</taxon>
        <taxon>Papilionoideae</taxon>
        <taxon>50 kb inversion clade</taxon>
        <taxon>NPAAA clade</taxon>
        <taxon>indigoferoid/millettioid clade</taxon>
        <taxon>Phaseoleae</taxon>
        <taxon>Clitoria</taxon>
    </lineage>
</organism>
<evidence type="ECO:0000256" key="4">
    <source>
        <dbReference type="ARBA" id="ARBA00022723"/>
    </source>
</evidence>
<dbReference type="InterPro" id="IPR036396">
    <property type="entry name" value="Cyt_P450_sf"/>
</dbReference>
<evidence type="ECO:0008006" key="13">
    <source>
        <dbReference type="Google" id="ProtNLM"/>
    </source>
</evidence>
<dbReference type="SUPFAM" id="SSF48264">
    <property type="entry name" value="Cytochrome P450"/>
    <property type="match status" value="1"/>
</dbReference>
<evidence type="ECO:0000256" key="8">
    <source>
        <dbReference type="PIRSR" id="PIRSR602401-1"/>
    </source>
</evidence>
<dbReference type="Gene3D" id="1.10.630.10">
    <property type="entry name" value="Cytochrome P450"/>
    <property type="match status" value="1"/>
</dbReference>
<feature type="chain" id="PRO_5042941834" description="Cytochrome P450" evidence="10">
    <location>
        <begin position="25"/>
        <end position="499"/>
    </location>
</feature>
<dbReference type="FunFam" id="1.10.630.10:FF:000008">
    <property type="entry name" value="Cytochrome P450 71D8"/>
    <property type="match status" value="1"/>
</dbReference>
<evidence type="ECO:0000256" key="5">
    <source>
        <dbReference type="ARBA" id="ARBA00023002"/>
    </source>
</evidence>
<reference evidence="11 12" key="1">
    <citation type="submission" date="2024-01" db="EMBL/GenBank/DDBJ databases">
        <title>The genomes of 5 underutilized Papilionoideae crops provide insights into root nodulation and disease resistance.</title>
        <authorList>
            <person name="Yuan L."/>
        </authorList>
    </citation>
    <scope>NUCLEOTIDE SEQUENCE [LARGE SCALE GENOMIC DNA]</scope>
    <source>
        <strain evidence="11">LY-2023</strain>
        <tissue evidence="11">Leaf</tissue>
    </source>
</reference>
<dbReference type="GO" id="GO:0016705">
    <property type="term" value="F:oxidoreductase activity, acting on paired donors, with incorporation or reduction of molecular oxygen"/>
    <property type="evidence" value="ECO:0007669"/>
    <property type="project" value="InterPro"/>
</dbReference>
<evidence type="ECO:0000256" key="7">
    <source>
        <dbReference type="ARBA" id="ARBA00023033"/>
    </source>
</evidence>
<accession>A0AAN9JLJ2</accession>
<comment type="cofactor">
    <cofactor evidence="1 8">
        <name>heme</name>
        <dbReference type="ChEBI" id="CHEBI:30413"/>
    </cofactor>
</comment>
<protein>
    <recommendedName>
        <fullName evidence="13">Cytochrome P450</fullName>
    </recommendedName>
</protein>
<keyword evidence="5 9" id="KW-0560">Oxidoreductase</keyword>
<dbReference type="GO" id="GO:0020037">
    <property type="term" value="F:heme binding"/>
    <property type="evidence" value="ECO:0007669"/>
    <property type="project" value="InterPro"/>
</dbReference>
<keyword evidence="3 8" id="KW-0349">Heme</keyword>
<comment type="caution">
    <text evidence="11">The sequence shown here is derived from an EMBL/GenBank/DDBJ whole genome shotgun (WGS) entry which is preliminary data.</text>
</comment>
<sequence>MELPNPFSIYFLTFLFLFILTKLAKKICSNTTTKLPPGPKTLPLIGNTHQILGSMPHHCFRNLANKYGPLMHLKLGDVSNIIVTSPEIAKQIMKTHDLNFSNRSNLVLSNIISYNGTDIAFAPYGHYWRLLRKICTVELLTVKRVQSFRSIREEEVLELVKTIGASEGSIVNLSGRIFLVTYGIVARAAFGKRSRYQKIFIAAVEEQLKLLGGFSVADLYPNSKVVQMMSRTKAKLKKVHAQIDGILQDILDEHRNRKRKGEVEDLVDVLLKFQQDKDSEYPLTEDNIKAVILDIFAGGGETSSSIVEWAMSEMIKNPKLMEEAQDEIRSVFDRQGYVDETKLHQLTFLKSIVKETLRLHPSVPFLLPRQNREKCQINGYELPENTRIVINAWAIARDPNYWAEPETFKPERYLNSSIDFRGTDFEFIPFGAGRRMCPGIVFAMPNMELPLAQLLYHFDWKLPNGMKNEELDMSESFRFTLRRKNELCLSPITRRPIPQ</sequence>
<dbReference type="PANTHER" id="PTHR47955">
    <property type="entry name" value="CYTOCHROME P450 FAMILY 71 PROTEIN"/>
    <property type="match status" value="1"/>
</dbReference>
<dbReference type="PRINTS" id="PR00385">
    <property type="entry name" value="P450"/>
</dbReference>
<dbReference type="PANTHER" id="PTHR47955:SF8">
    <property type="entry name" value="CYTOCHROME P450 71D11-LIKE"/>
    <property type="match status" value="1"/>
</dbReference>
<keyword evidence="12" id="KW-1185">Reference proteome</keyword>
<dbReference type="PRINTS" id="PR00463">
    <property type="entry name" value="EP450I"/>
</dbReference>
<dbReference type="AlphaFoldDB" id="A0AAN9JLJ2"/>
<evidence type="ECO:0000256" key="10">
    <source>
        <dbReference type="SAM" id="SignalP"/>
    </source>
</evidence>
<name>A0AAN9JLJ2_CLITE</name>
<dbReference type="InterPro" id="IPR017972">
    <property type="entry name" value="Cyt_P450_CS"/>
</dbReference>
<dbReference type="CDD" id="cd11072">
    <property type="entry name" value="CYP71-like"/>
    <property type="match status" value="1"/>
</dbReference>
<comment type="similarity">
    <text evidence="2 9">Belongs to the cytochrome P450 family.</text>
</comment>
<evidence type="ECO:0000313" key="11">
    <source>
        <dbReference type="EMBL" id="KAK7299983.1"/>
    </source>
</evidence>
<keyword evidence="4 8" id="KW-0479">Metal-binding</keyword>
<dbReference type="GO" id="GO:0005506">
    <property type="term" value="F:iron ion binding"/>
    <property type="evidence" value="ECO:0007669"/>
    <property type="project" value="InterPro"/>
</dbReference>
<gene>
    <name evidence="11" type="ORF">RJT34_10814</name>
</gene>
<evidence type="ECO:0000256" key="9">
    <source>
        <dbReference type="RuleBase" id="RU000461"/>
    </source>
</evidence>
<evidence type="ECO:0000256" key="3">
    <source>
        <dbReference type="ARBA" id="ARBA00022617"/>
    </source>
</evidence>
<keyword evidence="10" id="KW-0732">Signal</keyword>
<keyword evidence="6 8" id="KW-0408">Iron</keyword>
<evidence type="ECO:0000313" key="12">
    <source>
        <dbReference type="Proteomes" id="UP001359559"/>
    </source>
</evidence>
<dbReference type="InterPro" id="IPR002401">
    <property type="entry name" value="Cyt_P450_E_grp-I"/>
</dbReference>
<dbReference type="Pfam" id="PF00067">
    <property type="entry name" value="p450"/>
    <property type="match status" value="1"/>
</dbReference>